<reference evidence="2 3" key="1">
    <citation type="submission" date="2023-03" db="EMBL/GenBank/DDBJ databases">
        <title>Isolation and description of six Streptomyces strains from soil environments, able to metabolize different microbial glucans.</title>
        <authorList>
            <person name="Widen T."/>
            <person name="Larsbrink J."/>
        </authorList>
    </citation>
    <scope>NUCLEOTIDE SEQUENCE [LARGE SCALE GENOMIC DNA]</scope>
    <source>
        <strain evidence="2 3">Alt3</strain>
    </source>
</reference>
<sequence>MAISKNTVRKARRSAGSIALSVTTVACSLLGFAAVSAGPAQAVPTGCTWTFEDEGNRWTWAQVKCRGGSGYYRAWVKCPGSGGYVYKYGPTVSAGRASKADCGSALGVDYGKNVYTYPPGV</sequence>
<dbReference type="Proteomes" id="UP001224433">
    <property type="component" value="Chromosome"/>
</dbReference>
<keyword evidence="3" id="KW-1185">Reference proteome</keyword>
<gene>
    <name evidence="2" type="ORF">P8A20_19570</name>
</gene>
<dbReference type="RefSeq" id="WP_147958815.1">
    <property type="nucleotide sequence ID" value="NZ_CP120983.1"/>
</dbReference>
<keyword evidence="1" id="KW-0732">Signal</keyword>
<accession>A0ABY9JGT3</accession>
<proteinExistence type="predicted"/>
<evidence type="ECO:0000313" key="2">
    <source>
        <dbReference type="EMBL" id="WLQ65653.1"/>
    </source>
</evidence>
<protein>
    <submittedName>
        <fullName evidence="2">Uncharacterized protein</fullName>
    </submittedName>
</protein>
<organism evidence="2 3">
    <name type="scientific">Streptomyces glycanivorans</name>
    <dbReference type="NCBI Taxonomy" id="3033808"/>
    <lineage>
        <taxon>Bacteria</taxon>
        <taxon>Bacillati</taxon>
        <taxon>Actinomycetota</taxon>
        <taxon>Actinomycetes</taxon>
        <taxon>Kitasatosporales</taxon>
        <taxon>Streptomycetaceae</taxon>
        <taxon>Streptomyces</taxon>
    </lineage>
</organism>
<dbReference type="EMBL" id="CP120983">
    <property type="protein sequence ID" value="WLQ65653.1"/>
    <property type="molecule type" value="Genomic_DNA"/>
</dbReference>
<feature type="chain" id="PRO_5046920371" evidence="1">
    <location>
        <begin position="43"/>
        <end position="121"/>
    </location>
</feature>
<feature type="signal peptide" evidence="1">
    <location>
        <begin position="1"/>
        <end position="42"/>
    </location>
</feature>
<evidence type="ECO:0000313" key="3">
    <source>
        <dbReference type="Proteomes" id="UP001224433"/>
    </source>
</evidence>
<evidence type="ECO:0000256" key="1">
    <source>
        <dbReference type="SAM" id="SignalP"/>
    </source>
</evidence>
<dbReference type="PROSITE" id="PS51257">
    <property type="entry name" value="PROKAR_LIPOPROTEIN"/>
    <property type="match status" value="1"/>
</dbReference>
<name>A0ABY9JGT3_9ACTN</name>